<reference evidence="6 7" key="1">
    <citation type="submission" date="2023-04" db="EMBL/GenBank/DDBJ databases">
        <title>Genome Sequence of Selenomonas sputigena ATCC 33150.</title>
        <authorList>
            <person name="Miller D.P."/>
            <person name="Anvari S."/>
            <person name="Polson S.W."/>
            <person name="Macdonald M."/>
            <person name="Mcdowell J.V."/>
        </authorList>
    </citation>
    <scope>NUCLEOTIDE SEQUENCE [LARGE SCALE GENOMIC DNA]</scope>
    <source>
        <strain evidence="6 7">ATCC 33150</strain>
    </source>
</reference>
<dbReference type="InterPro" id="IPR028082">
    <property type="entry name" value="Peripla_BP_I"/>
</dbReference>
<dbReference type="Pfam" id="PF13407">
    <property type="entry name" value="Peripla_BP_4"/>
    <property type="match status" value="1"/>
</dbReference>
<dbReference type="PANTHER" id="PTHR46847">
    <property type="entry name" value="D-ALLOSE-BINDING PERIPLASMIC PROTEIN-RELATED"/>
    <property type="match status" value="1"/>
</dbReference>
<evidence type="ECO:0000256" key="3">
    <source>
        <dbReference type="ARBA" id="ARBA00022729"/>
    </source>
</evidence>
<comment type="caution">
    <text evidence="6">The sequence shown here is derived from an EMBL/GenBank/DDBJ whole genome shotgun (WGS) entry which is preliminary data.</text>
</comment>
<dbReference type="RefSeq" id="WP_368846865.1">
    <property type="nucleotide sequence ID" value="NZ_CP194411.1"/>
</dbReference>
<dbReference type="Proteomes" id="UP001559623">
    <property type="component" value="Unassembled WGS sequence"/>
</dbReference>
<evidence type="ECO:0000256" key="2">
    <source>
        <dbReference type="ARBA" id="ARBA00007639"/>
    </source>
</evidence>
<dbReference type="EMBL" id="JARVLH010000003">
    <property type="protein sequence ID" value="MEX5285137.1"/>
    <property type="molecule type" value="Genomic_DNA"/>
</dbReference>
<name>A0ABV3X4M6_9FIRM</name>
<feature type="signal peptide" evidence="4">
    <location>
        <begin position="1"/>
        <end position="23"/>
    </location>
</feature>
<dbReference type="PROSITE" id="PS51257">
    <property type="entry name" value="PROKAR_LIPOPROTEIN"/>
    <property type="match status" value="1"/>
</dbReference>
<dbReference type="InterPro" id="IPR025997">
    <property type="entry name" value="SBP_2_dom"/>
</dbReference>
<dbReference type="SUPFAM" id="SSF53822">
    <property type="entry name" value="Periplasmic binding protein-like I"/>
    <property type="match status" value="1"/>
</dbReference>
<evidence type="ECO:0000256" key="4">
    <source>
        <dbReference type="SAM" id="SignalP"/>
    </source>
</evidence>
<feature type="chain" id="PRO_5045886617" evidence="4">
    <location>
        <begin position="24"/>
        <end position="342"/>
    </location>
</feature>
<dbReference type="Gene3D" id="3.40.50.2300">
    <property type="match status" value="2"/>
</dbReference>
<dbReference type="CDD" id="cd06309">
    <property type="entry name" value="PBP1_galactofuranose_YtfQ-like"/>
    <property type="match status" value="1"/>
</dbReference>
<keyword evidence="7" id="KW-1185">Reference proteome</keyword>
<evidence type="ECO:0000259" key="5">
    <source>
        <dbReference type="Pfam" id="PF13407"/>
    </source>
</evidence>
<evidence type="ECO:0000313" key="7">
    <source>
        <dbReference type="Proteomes" id="UP001559623"/>
    </source>
</evidence>
<comment type="similarity">
    <text evidence="2">Belongs to the bacterial solute-binding protein 2 family.</text>
</comment>
<comment type="subcellular location">
    <subcellularLocation>
        <location evidence="1">Cell envelope</location>
    </subcellularLocation>
</comment>
<sequence length="342" mass="37283">MKKIFALLLAALFALAAAGCATGEQDTSKVGSAEPGSGNRKITMGFAQIGEQSTWRAAHSASIKQAAEDAGIELQFSNAELKQENQIRAIRSFIAQKVDIIAFSPIVSTGWDEVLKEAKEAKIPVIVVDRDVQTNDESLYVMRIGTDSVREGREAFRWLDGYVERTGRKPRDGGAKLNIAEIEGPTGSSVVVRRDTGFRDEMTNSPNKEKYEILVTQNSTFTKEGGRQVMEAILKNHKDKIDILFAQNDDMALGAIEAIEAVGLKPGQDIVIVSCDGTRAIFQAMIEGKSNCTVEGNPLQGPLVMEMAKKVLAGEKVERSVFVGDNVYPAEIAPMAIQERKY</sequence>
<gene>
    <name evidence="6" type="ORF">QCO44_05725</name>
</gene>
<protein>
    <submittedName>
        <fullName evidence="6">ABC transporter substrate-binding protein</fullName>
    </submittedName>
</protein>
<feature type="domain" description="Periplasmic binding protein" evidence="5">
    <location>
        <begin position="51"/>
        <end position="316"/>
    </location>
</feature>
<dbReference type="PANTHER" id="PTHR46847:SF3">
    <property type="entry name" value="GALACTOFURANOSE-BINDING PROTEIN YTFQ"/>
    <property type="match status" value="1"/>
</dbReference>
<evidence type="ECO:0000313" key="6">
    <source>
        <dbReference type="EMBL" id="MEX5285137.1"/>
    </source>
</evidence>
<accession>A0ABV3X4M6</accession>
<keyword evidence="3 4" id="KW-0732">Signal</keyword>
<evidence type="ECO:0000256" key="1">
    <source>
        <dbReference type="ARBA" id="ARBA00004196"/>
    </source>
</evidence>
<organism evidence="6 7">
    <name type="scientific">Selenomonas sputigena</name>
    <dbReference type="NCBI Taxonomy" id="69823"/>
    <lineage>
        <taxon>Bacteria</taxon>
        <taxon>Bacillati</taxon>
        <taxon>Bacillota</taxon>
        <taxon>Negativicutes</taxon>
        <taxon>Selenomonadales</taxon>
        <taxon>Selenomonadaceae</taxon>
        <taxon>Selenomonas</taxon>
    </lineage>
</organism>
<proteinExistence type="inferred from homology"/>